<dbReference type="Proteomes" id="UP000032180">
    <property type="component" value="Chromosome 1"/>
</dbReference>
<dbReference type="InterPro" id="IPR050560">
    <property type="entry name" value="MYB_TF"/>
</dbReference>
<evidence type="ECO:0000259" key="9">
    <source>
        <dbReference type="PROSITE" id="PS51294"/>
    </source>
</evidence>
<dbReference type="STRING" id="77586.A0A0D9V7U2"/>
<evidence type="ECO:0000256" key="3">
    <source>
        <dbReference type="ARBA" id="ARBA00023015"/>
    </source>
</evidence>
<protein>
    <submittedName>
        <fullName evidence="10">Uncharacterized protein</fullName>
    </submittedName>
</protein>
<evidence type="ECO:0000256" key="6">
    <source>
        <dbReference type="ARBA" id="ARBA00023242"/>
    </source>
</evidence>
<keyword evidence="3" id="KW-0805">Transcription regulation</keyword>
<dbReference type="PROSITE" id="PS51294">
    <property type="entry name" value="HTH_MYB"/>
    <property type="match status" value="2"/>
</dbReference>
<evidence type="ECO:0000256" key="2">
    <source>
        <dbReference type="ARBA" id="ARBA00022737"/>
    </source>
</evidence>
<evidence type="ECO:0000259" key="8">
    <source>
        <dbReference type="PROSITE" id="PS50090"/>
    </source>
</evidence>
<dbReference type="eggNOG" id="KOG0048">
    <property type="taxonomic scope" value="Eukaryota"/>
</dbReference>
<evidence type="ECO:0000256" key="5">
    <source>
        <dbReference type="ARBA" id="ARBA00023163"/>
    </source>
</evidence>
<dbReference type="CDD" id="cd00167">
    <property type="entry name" value="SANT"/>
    <property type="match status" value="2"/>
</dbReference>
<dbReference type="Pfam" id="PF00249">
    <property type="entry name" value="Myb_DNA-binding"/>
    <property type="match status" value="2"/>
</dbReference>
<dbReference type="GO" id="GO:0000981">
    <property type="term" value="F:DNA-binding transcription factor activity, RNA polymerase II-specific"/>
    <property type="evidence" value="ECO:0007669"/>
    <property type="project" value="TreeGrafter"/>
</dbReference>
<feature type="region of interest" description="Disordered" evidence="7">
    <location>
        <begin position="1"/>
        <end position="80"/>
    </location>
</feature>
<evidence type="ECO:0000256" key="4">
    <source>
        <dbReference type="ARBA" id="ARBA00023125"/>
    </source>
</evidence>
<dbReference type="Gene3D" id="1.10.10.60">
    <property type="entry name" value="Homeodomain-like"/>
    <property type="match status" value="2"/>
</dbReference>
<dbReference type="InterPro" id="IPR009057">
    <property type="entry name" value="Homeodomain-like_sf"/>
</dbReference>
<dbReference type="InterPro" id="IPR017930">
    <property type="entry name" value="Myb_dom"/>
</dbReference>
<name>A0A0D9V7U2_9ORYZ</name>
<evidence type="ECO:0000313" key="10">
    <source>
        <dbReference type="EnsemblPlants" id="LPERR01G32110.1"/>
    </source>
</evidence>
<comment type="subcellular location">
    <subcellularLocation>
        <location evidence="1">Nucleus</location>
    </subcellularLocation>
</comment>
<proteinExistence type="predicted"/>
<keyword evidence="4" id="KW-0238">DNA-binding</keyword>
<evidence type="ECO:0000256" key="7">
    <source>
        <dbReference type="SAM" id="MobiDB-lite"/>
    </source>
</evidence>
<keyword evidence="11" id="KW-1185">Reference proteome</keyword>
<feature type="domain" description="Myb-like" evidence="8">
    <location>
        <begin position="153"/>
        <end position="203"/>
    </location>
</feature>
<accession>A0A0D9V7U2</accession>
<dbReference type="PROSITE" id="PS50090">
    <property type="entry name" value="MYB_LIKE"/>
    <property type="match status" value="2"/>
</dbReference>
<dbReference type="GO" id="GO:0000978">
    <property type="term" value="F:RNA polymerase II cis-regulatory region sequence-specific DNA binding"/>
    <property type="evidence" value="ECO:0007669"/>
    <property type="project" value="TreeGrafter"/>
</dbReference>
<feature type="compositionally biased region" description="Low complexity" evidence="7">
    <location>
        <begin position="16"/>
        <end position="26"/>
    </location>
</feature>
<dbReference type="SUPFAM" id="SSF46689">
    <property type="entry name" value="Homeodomain-like"/>
    <property type="match status" value="1"/>
</dbReference>
<dbReference type="SMART" id="SM00717">
    <property type="entry name" value="SANT"/>
    <property type="match status" value="2"/>
</dbReference>
<dbReference type="HOGENOM" id="CLU_047891_2_0_1"/>
<dbReference type="PANTHER" id="PTHR45614">
    <property type="entry name" value="MYB PROTEIN-RELATED"/>
    <property type="match status" value="1"/>
</dbReference>
<dbReference type="Gramene" id="LPERR01G32110.1">
    <property type="protein sequence ID" value="LPERR01G32110.1"/>
    <property type="gene ID" value="LPERR01G32110"/>
</dbReference>
<evidence type="ECO:0000256" key="1">
    <source>
        <dbReference type="ARBA" id="ARBA00004123"/>
    </source>
</evidence>
<keyword evidence="5" id="KW-0804">Transcription</keyword>
<reference evidence="11" key="2">
    <citation type="submission" date="2013-12" db="EMBL/GenBank/DDBJ databases">
        <authorList>
            <person name="Yu Y."/>
            <person name="Lee S."/>
            <person name="de Baynast K."/>
            <person name="Wissotski M."/>
            <person name="Liu L."/>
            <person name="Talag J."/>
            <person name="Goicoechea J."/>
            <person name="Angelova A."/>
            <person name="Jetty R."/>
            <person name="Kudrna D."/>
            <person name="Golser W."/>
            <person name="Rivera L."/>
            <person name="Zhang J."/>
            <person name="Wing R."/>
        </authorList>
    </citation>
    <scope>NUCLEOTIDE SEQUENCE</scope>
</reference>
<feature type="domain" description="HTH myb-type" evidence="9">
    <location>
        <begin position="101"/>
        <end position="152"/>
    </location>
</feature>
<dbReference type="GO" id="GO:0005634">
    <property type="term" value="C:nucleus"/>
    <property type="evidence" value="ECO:0007669"/>
    <property type="project" value="UniProtKB-SubCell"/>
</dbReference>
<feature type="domain" description="Myb-like" evidence="8">
    <location>
        <begin position="101"/>
        <end position="152"/>
    </location>
</feature>
<reference evidence="10" key="3">
    <citation type="submission" date="2015-04" db="UniProtKB">
        <authorList>
            <consortium name="EnsemblPlants"/>
        </authorList>
    </citation>
    <scope>IDENTIFICATION</scope>
</reference>
<dbReference type="EnsemblPlants" id="LPERR01G32110.1">
    <property type="protein sequence ID" value="LPERR01G32110.1"/>
    <property type="gene ID" value="LPERR01G32110"/>
</dbReference>
<organism evidence="10 11">
    <name type="scientific">Leersia perrieri</name>
    <dbReference type="NCBI Taxonomy" id="77586"/>
    <lineage>
        <taxon>Eukaryota</taxon>
        <taxon>Viridiplantae</taxon>
        <taxon>Streptophyta</taxon>
        <taxon>Embryophyta</taxon>
        <taxon>Tracheophyta</taxon>
        <taxon>Spermatophyta</taxon>
        <taxon>Magnoliopsida</taxon>
        <taxon>Liliopsida</taxon>
        <taxon>Poales</taxon>
        <taxon>Poaceae</taxon>
        <taxon>BOP clade</taxon>
        <taxon>Oryzoideae</taxon>
        <taxon>Oryzeae</taxon>
        <taxon>Oryzinae</taxon>
        <taxon>Leersia</taxon>
    </lineage>
</organism>
<reference evidence="10 11" key="1">
    <citation type="submission" date="2012-08" db="EMBL/GenBank/DDBJ databases">
        <title>Oryza genome evolution.</title>
        <authorList>
            <person name="Wing R.A."/>
        </authorList>
    </citation>
    <scope>NUCLEOTIDE SEQUENCE</scope>
</reference>
<keyword evidence="6" id="KW-0539">Nucleus</keyword>
<sequence>MSSETAASPPPPNPPAAGSSHSSPASMTDDTHGGGAHPEPQSHRSSSSSSSPPPAAAGGETQVQTQPHHPSPPPSGEEDDEVFITGQIAVGEAAGAAAAATEERVKGPWSFDEDALLSNLVEKLGPRNWTLIARGIPGRSGKSCRLRWCNQLDPQVKRKPFTEEEDRIIMAAHEVHGNKWAVIAKLLVGRTDNAIKNHWNSTLRRRHCTGGRCAQGGVVARAIPEKPRSVSEEPWPLGSHSSLYVREAMEAPAQAVSESYVGAWQVRDQNCKTEVAYPPYLARPVAKVGAFKPYNIGHAQSSQKEMLSFAAKFGSNLQPFKPENEVCKFVDPTSFAAEVPNKCGHGCCSSHGQLHKNSLLGPEFNDFEDHPPISNSSFASLVSEISSIAWMKSGLLSSDTSAQYSVLTEVKHGEFYLAHRTSLPLNRIAENLQGNLIIELHF</sequence>
<evidence type="ECO:0000313" key="11">
    <source>
        <dbReference type="Proteomes" id="UP000032180"/>
    </source>
</evidence>
<feature type="domain" description="HTH myb-type" evidence="9">
    <location>
        <begin position="153"/>
        <end position="207"/>
    </location>
</feature>
<dbReference type="InterPro" id="IPR001005">
    <property type="entry name" value="SANT/Myb"/>
</dbReference>
<dbReference type="FunFam" id="1.10.10.60:FF:000060">
    <property type="entry name" value="MYB transcription factor"/>
    <property type="match status" value="1"/>
</dbReference>
<dbReference type="AlphaFoldDB" id="A0A0D9V7U2"/>
<keyword evidence="2" id="KW-0677">Repeat</keyword>
<dbReference type="PANTHER" id="PTHR45614:SF25">
    <property type="entry name" value="MYB PROTEIN"/>
    <property type="match status" value="1"/>
</dbReference>